<organism evidence="2 3">
    <name type="scientific">Corchorus capsularis</name>
    <name type="common">Jute</name>
    <dbReference type="NCBI Taxonomy" id="210143"/>
    <lineage>
        <taxon>Eukaryota</taxon>
        <taxon>Viridiplantae</taxon>
        <taxon>Streptophyta</taxon>
        <taxon>Embryophyta</taxon>
        <taxon>Tracheophyta</taxon>
        <taxon>Spermatophyta</taxon>
        <taxon>Magnoliopsida</taxon>
        <taxon>eudicotyledons</taxon>
        <taxon>Gunneridae</taxon>
        <taxon>Pentapetalae</taxon>
        <taxon>rosids</taxon>
        <taxon>malvids</taxon>
        <taxon>Malvales</taxon>
        <taxon>Malvaceae</taxon>
        <taxon>Grewioideae</taxon>
        <taxon>Apeibeae</taxon>
        <taxon>Corchorus</taxon>
    </lineage>
</organism>
<dbReference type="Gramene" id="OMO54535">
    <property type="protein sequence ID" value="OMO54535"/>
    <property type="gene ID" value="CCACVL1_27752"/>
</dbReference>
<evidence type="ECO:0000313" key="3">
    <source>
        <dbReference type="Proteomes" id="UP000188268"/>
    </source>
</evidence>
<protein>
    <submittedName>
        <fullName evidence="2">Uncharacterized protein</fullName>
    </submittedName>
</protein>
<sequence>MSLKSHNKRILEDESKRNDRRTDVKDGWRSLLGCNSRDKTL</sequence>
<feature type="compositionally biased region" description="Basic and acidic residues" evidence="1">
    <location>
        <begin position="9"/>
        <end position="25"/>
    </location>
</feature>
<comment type="caution">
    <text evidence="2">The sequence shown here is derived from an EMBL/GenBank/DDBJ whole genome shotgun (WGS) entry which is preliminary data.</text>
</comment>
<dbReference type="EMBL" id="AWWV01014946">
    <property type="protein sequence ID" value="OMO54535.1"/>
    <property type="molecule type" value="Genomic_DNA"/>
</dbReference>
<feature type="region of interest" description="Disordered" evidence="1">
    <location>
        <begin position="1"/>
        <end position="25"/>
    </location>
</feature>
<dbReference type="AlphaFoldDB" id="A0A1R3G8W2"/>
<dbReference type="Proteomes" id="UP000188268">
    <property type="component" value="Unassembled WGS sequence"/>
</dbReference>
<keyword evidence="3" id="KW-1185">Reference proteome</keyword>
<name>A0A1R3G8W2_COCAP</name>
<reference evidence="2 3" key="1">
    <citation type="submission" date="2013-09" db="EMBL/GenBank/DDBJ databases">
        <title>Corchorus capsularis genome sequencing.</title>
        <authorList>
            <person name="Alam M."/>
            <person name="Haque M.S."/>
            <person name="Islam M.S."/>
            <person name="Emdad E.M."/>
            <person name="Islam M.M."/>
            <person name="Ahmed B."/>
            <person name="Halim A."/>
            <person name="Hossen Q.M.M."/>
            <person name="Hossain M.Z."/>
            <person name="Ahmed R."/>
            <person name="Khan M.M."/>
            <person name="Islam R."/>
            <person name="Rashid M.M."/>
            <person name="Khan S.A."/>
            <person name="Rahman M.S."/>
            <person name="Alam M."/>
        </authorList>
    </citation>
    <scope>NUCLEOTIDE SEQUENCE [LARGE SCALE GENOMIC DNA]</scope>
    <source>
        <strain evidence="3">cv. CVL-1</strain>
        <tissue evidence="2">Whole seedling</tissue>
    </source>
</reference>
<evidence type="ECO:0000256" key="1">
    <source>
        <dbReference type="SAM" id="MobiDB-lite"/>
    </source>
</evidence>
<accession>A0A1R3G8W2</accession>
<evidence type="ECO:0000313" key="2">
    <source>
        <dbReference type="EMBL" id="OMO54535.1"/>
    </source>
</evidence>
<gene>
    <name evidence="2" type="ORF">CCACVL1_27752</name>
</gene>
<proteinExistence type="predicted"/>